<gene>
    <name evidence="2" type="ORF">L195_g008062</name>
</gene>
<reference evidence="2 3" key="2">
    <citation type="journal article" date="2017" name="Front. Plant Sci.">
        <title>Gene Classification and Mining of Molecular Markers Useful in Red Clover (Trifolium pratense) Breeding.</title>
        <authorList>
            <person name="Istvanek J."/>
            <person name="Dluhosova J."/>
            <person name="Dluhos P."/>
            <person name="Patkova L."/>
            <person name="Nedelnik J."/>
            <person name="Repkova J."/>
        </authorList>
    </citation>
    <scope>NUCLEOTIDE SEQUENCE [LARGE SCALE GENOMIC DNA]</scope>
    <source>
        <strain evidence="3">cv. Tatra</strain>
        <tissue evidence="2">Young leaves</tissue>
    </source>
</reference>
<reference evidence="2 3" key="1">
    <citation type="journal article" date="2014" name="Am. J. Bot.">
        <title>Genome assembly and annotation for red clover (Trifolium pratense; Fabaceae).</title>
        <authorList>
            <person name="Istvanek J."/>
            <person name="Jaros M."/>
            <person name="Krenek A."/>
            <person name="Repkova J."/>
        </authorList>
    </citation>
    <scope>NUCLEOTIDE SEQUENCE [LARGE SCALE GENOMIC DNA]</scope>
    <source>
        <strain evidence="3">cv. Tatra</strain>
        <tissue evidence="2">Young leaves</tissue>
    </source>
</reference>
<evidence type="ECO:0000313" key="3">
    <source>
        <dbReference type="Proteomes" id="UP000236291"/>
    </source>
</evidence>
<sequence length="127" mass="13750">MCAPCWLAHSKLRVVLWDSSKGSGLVGLRHEGVSVYDNIKQSHQFLLISNFRTPARRMLGWENYLAPASACDPSGGIKVMGHSFGLTDKRVQREAGLTEQRTPPSPDSGGITGCCTSNPQHLVSLAT</sequence>
<name>A0A2K3P838_TRIPR</name>
<comment type="caution">
    <text evidence="2">The sequence shown here is derived from an EMBL/GenBank/DDBJ whole genome shotgun (WGS) entry which is preliminary data.</text>
</comment>
<dbReference type="AntiFam" id="ANF00038">
    <property type="entry name" value="Overlaps SRP RNA, same strand"/>
</dbReference>
<dbReference type="EMBL" id="ASHM01004549">
    <property type="protein sequence ID" value="PNY11455.1"/>
    <property type="molecule type" value="Genomic_DNA"/>
</dbReference>
<proteinExistence type="predicted"/>
<dbReference type="Proteomes" id="UP000236291">
    <property type="component" value="Unassembled WGS sequence"/>
</dbReference>
<organism evidence="2 3">
    <name type="scientific">Trifolium pratense</name>
    <name type="common">Red clover</name>
    <dbReference type="NCBI Taxonomy" id="57577"/>
    <lineage>
        <taxon>Eukaryota</taxon>
        <taxon>Viridiplantae</taxon>
        <taxon>Streptophyta</taxon>
        <taxon>Embryophyta</taxon>
        <taxon>Tracheophyta</taxon>
        <taxon>Spermatophyta</taxon>
        <taxon>Magnoliopsida</taxon>
        <taxon>eudicotyledons</taxon>
        <taxon>Gunneridae</taxon>
        <taxon>Pentapetalae</taxon>
        <taxon>rosids</taxon>
        <taxon>fabids</taxon>
        <taxon>Fabales</taxon>
        <taxon>Fabaceae</taxon>
        <taxon>Papilionoideae</taxon>
        <taxon>50 kb inversion clade</taxon>
        <taxon>NPAAA clade</taxon>
        <taxon>Hologalegina</taxon>
        <taxon>IRL clade</taxon>
        <taxon>Trifolieae</taxon>
        <taxon>Trifolium</taxon>
    </lineage>
</organism>
<dbReference type="AlphaFoldDB" id="A0A2K3P838"/>
<protein>
    <submittedName>
        <fullName evidence="2">Uncharacterized protein</fullName>
    </submittedName>
</protein>
<feature type="region of interest" description="Disordered" evidence="1">
    <location>
        <begin position="94"/>
        <end position="116"/>
    </location>
</feature>
<evidence type="ECO:0000256" key="1">
    <source>
        <dbReference type="SAM" id="MobiDB-lite"/>
    </source>
</evidence>
<evidence type="ECO:0000313" key="2">
    <source>
        <dbReference type="EMBL" id="PNY11455.1"/>
    </source>
</evidence>
<accession>A0A2K3P838</accession>